<comment type="caution">
    <text evidence="1">The sequence shown here is derived from an EMBL/GenBank/DDBJ whole genome shotgun (WGS) entry which is preliminary data.</text>
</comment>
<dbReference type="Proteomes" id="UP001203338">
    <property type="component" value="Unassembled WGS sequence"/>
</dbReference>
<evidence type="ECO:0000313" key="1">
    <source>
        <dbReference type="EMBL" id="MCL6272100.1"/>
    </source>
</evidence>
<evidence type="ECO:0000313" key="2">
    <source>
        <dbReference type="Proteomes" id="UP001203338"/>
    </source>
</evidence>
<dbReference type="RefSeq" id="WP_249701782.1">
    <property type="nucleotide sequence ID" value="NZ_JAMFLX010000045.1"/>
</dbReference>
<protein>
    <submittedName>
        <fullName evidence="1">Uncharacterized protein</fullName>
    </submittedName>
</protein>
<proteinExistence type="predicted"/>
<organism evidence="1 2">
    <name type="scientific">Parendozoicomonas callyspongiae</name>
    <dbReference type="NCBI Taxonomy" id="2942213"/>
    <lineage>
        <taxon>Bacteria</taxon>
        <taxon>Pseudomonadati</taxon>
        <taxon>Pseudomonadota</taxon>
        <taxon>Gammaproteobacteria</taxon>
        <taxon>Oceanospirillales</taxon>
        <taxon>Endozoicomonadaceae</taxon>
        <taxon>Parendozoicomonas</taxon>
    </lineage>
</organism>
<keyword evidence="2" id="KW-1185">Reference proteome</keyword>
<reference evidence="1 2" key="1">
    <citation type="submission" date="2022-05" db="EMBL/GenBank/DDBJ databases">
        <authorList>
            <person name="Park J.-S."/>
        </authorList>
    </citation>
    <scope>NUCLEOTIDE SEQUENCE [LARGE SCALE GENOMIC DNA]</scope>
    <source>
        <strain evidence="1 2">2012CJ34-2</strain>
    </source>
</reference>
<sequence length="349" mass="39131">MTFSALEFKQRIKHDNPSFREGSSSLSEVSRLIDFYPGLVKPSEFLIEDHKVLKDGQPINFRVSVGPEHEVHGDLLYGINSSRGLEPYKMGDVGKLSICDNYNNAADIGTGLAFGRQWQGNGVLDTTPSNITSWVNMRATRSEQPCRENGIRPGRFAAYAHGLMESRYNPADAWTLPDDRVQKDAQRTPEEIQRVLGQKVKKKELKQHCMAHAHFFKAVRRACKGGIAMAATSPEFAASGARVHFVLDGLGDLATVARKEFFKNCTPITTSELAFCFRYWDKLRDVVHFYLNGIEVKAPWEAQWSANDANGKPVDSGKEAWLRYGLYRDLTGRSMKPFPSGWEIHGTAS</sequence>
<dbReference type="EMBL" id="JAMFLX010000045">
    <property type="protein sequence ID" value="MCL6272100.1"/>
    <property type="molecule type" value="Genomic_DNA"/>
</dbReference>
<accession>A0ABT0PL54</accession>
<name>A0ABT0PL54_9GAMM</name>
<gene>
    <name evidence="1" type="ORF">M3P05_19440</name>
</gene>